<gene>
    <name evidence="2" type="ORF">J40TS1_31480</name>
</gene>
<dbReference type="Pfam" id="PF00293">
    <property type="entry name" value="NUDIX"/>
    <property type="match status" value="1"/>
</dbReference>
<evidence type="ECO:0000313" key="2">
    <source>
        <dbReference type="EMBL" id="GIP17506.1"/>
    </source>
</evidence>
<reference evidence="2" key="1">
    <citation type="submission" date="2021-03" db="EMBL/GenBank/DDBJ databases">
        <title>Antimicrobial resistance genes in bacteria isolated from Japanese honey, and their potential for conferring macrolide and lincosamide resistance in the American foulbrood pathogen Paenibacillus larvae.</title>
        <authorList>
            <person name="Okamoto M."/>
            <person name="Kumagai M."/>
            <person name="Kanamori H."/>
            <person name="Takamatsu D."/>
        </authorList>
    </citation>
    <scope>NUCLEOTIDE SEQUENCE</scope>
    <source>
        <strain evidence="2">J40TS1</strain>
    </source>
</reference>
<name>A0A919YSC7_9BACL</name>
<dbReference type="EMBL" id="BOSE01000006">
    <property type="protein sequence ID" value="GIP17506.1"/>
    <property type="molecule type" value="Genomic_DNA"/>
</dbReference>
<dbReference type="AlphaFoldDB" id="A0A919YSC7"/>
<dbReference type="PROSITE" id="PS51462">
    <property type="entry name" value="NUDIX"/>
    <property type="match status" value="1"/>
</dbReference>
<keyword evidence="3" id="KW-1185">Reference proteome</keyword>
<dbReference type="InterPro" id="IPR000086">
    <property type="entry name" value="NUDIX_hydrolase_dom"/>
</dbReference>
<comment type="caution">
    <text evidence="2">The sequence shown here is derived from an EMBL/GenBank/DDBJ whole genome shotgun (WGS) entry which is preliminary data.</text>
</comment>
<evidence type="ECO:0000313" key="3">
    <source>
        <dbReference type="Proteomes" id="UP000683139"/>
    </source>
</evidence>
<dbReference type="Proteomes" id="UP000683139">
    <property type="component" value="Unassembled WGS sequence"/>
</dbReference>
<dbReference type="SUPFAM" id="SSF55811">
    <property type="entry name" value="Nudix"/>
    <property type="match status" value="1"/>
</dbReference>
<proteinExistence type="predicted"/>
<dbReference type="Gene3D" id="3.90.79.10">
    <property type="entry name" value="Nucleoside Triphosphate Pyrophosphohydrolase"/>
    <property type="match status" value="1"/>
</dbReference>
<evidence type="ECO:0000259" key="1">
    <source>
        <dbReference type="PROSITE" id="PS51462"/>
    </source>
</evidence>
<sequence length="167" mass="19889">MRTRLMTTAFLFNCDKILMMKRSADRKLAPGLWTGIGGHIEPHEIDDPLRSCIREIHEESGIEEDKLEELKLRYIIIRQKELEIREQFVYFGKTNKREIINTNEGDLYWISSEVIETLEMPWTIRSMFEHYFEVGIRTDKHYVSILTLRTDNIPEMVWTELIDPEVV</sequence>
<feature type="domain" description="Nudix hydrolase" evidence="1">
    <location>
        <begin position="2"/>
        <end position="142"/>
    </location>
</feature>
<accession>A0A919YSC7</accession>
<protein>
    <recommendedName>
        <fullName evidence="1">Nudix hydrolase domain-containing protein</fullName>
    </recommendedName>
</protein>
<organism evidence="2 3">
    <name type="scientific">Paenibacillus montaniterrae</name>
    <dbReference type="NCBI Taxonomy" id="429341"/>
    <lineage>
        <taxon>Bacteria</taxon>
        <taxon>Bacillati</taxon>
        <taxon>Bacillota</taxon>
        <taxon>Bacilli</taxon>
        <taxon>Bacillales</taxon>
        <taxon>Paenibacillaceae</taxon>
        <taxon>Paenibacillus</taxon>
    </lineage>
</organism>
<dbReference type="InterPro" id="IPR015797">
    <property type="entry name" value="NUDIX_hydrolase-like_dom_sf"/>
</dbReference>